<dbReference type="EMBL" id="MUJZ01053062">
    <property type="protein sequence ID" value="OTF73115.1"/>
    <property type="molecule type" value="Genomic_DNA"/>
</dbReference>
<dbReference type="InterPro" id="IPR000884">
    <property type="entry name" value="TSP1_rpt"/>
</dbReference>
<dbReference type="SUPFAM" id="SSF82895">
    <property type="entry name" value="TSP-1 type 1 repeat"/>
    <property type="match status" value="2"/>
</dbReference>
<protein>
    <submittedName>
        <fullName evidence="3">Thrombospondin repeats protein</fullName>
    </submittedName>
</protein>
<dbReference type="PANTHER" id="PTHR22906">
    <property type="entry name" value="PROPERDIN"/>
    <property type="match status" value="1"/>
</dbReference>
<dbReference type="FunFam" id="2.20.100.10:FF:000002">
    <property type="entry name" value="Unc-5 netrin receptor C"/>
    <property type="match status" value="1"/>
</dbReference>
<evidence type="ECO:0000313" key="3">
    <source>
        <dbReference type="EMBL" id="OTF73115.1"/>
    </source>
</evidence>
<keyword evidence="2" id="KW-1015">Disulfide bond</keyword>
<gene>
    <name evidence="3" type="ORF">BLA29_008836</name>
</gene>
<dbReference type="SMART" id="SM00209">
    <property type="entry name" value="TSP1"/>
    <property type="match status" value="2"/>
</dbReference>
<comment type="caution">
    <text evidence="3">The sequence shown here is derived from an EMBL/GenBank/DDBJ whole genome shotgun (WGS) entry which is preliminary data.</text>
</comment>
<evidence type="ECO:0000256" key="2">
    <source>
        <dbReference type="ARBA" id="ARBA00023157"/>
    </source>
</evidence>
<dbReference type="InterPro" id="IPR052065">
    <property type="entry name" value="Compl_asym_regulator"/>
</dbReference>
<dbReference type="Gene3D" id="2.20.100.10">
    <property type="entry name" value="Thrombospondin type-1 (TSP1) repeat"/>
    <property type="match status" value="2"/>
</dbReference>
<dbReference type="PANTHER" id="PTHR22906:SF21">
    <property type="entry name" value="SEMA DOMAIN-CONTAINING PROTEIN"/>
    <property type="match status" value="1"/>
</dbReference>
<dbReference type="InterPro" id="IPR036383">
    <property type="entry name" value="TSP1_rpt_sf"/>
</dbReference>
<dbReference type="PROSITE" id="PS50092">
    <property type="entry name" value="TSP1"/>
    <property type="match status" value="2"/>
</dbReference>
<dbReference type="OrthoDB" id="6510589at2759"/>
<organism evidence="3 4">
    <name type="scientific">Euroglyphus maynei</name>
    <name type="common">Mayne's house dust mite</name>
    <dbReference type="NCBI Taxonomy" id="6958"/>
    <lineage>
        <taxon>Eukaryota</taxon>
        <taxon>Metazoa</taxon>
        <taxon>Ecdysozoa</taxon>
        <taxon>Arthropoda</taxon>
        <taxon>Chelicerata</taxon>
        <taxon>Arachnida</taxon>
        <taxon>Acari</taxon>
        <taxon>Acariformes</taxon>
        <taxon>Sarcoptiformes</taxon>
        <taxon>Astigmata</taxon>
        <taxon>Psoroptidia</taxon>
        <taxon>Analgoidea</taxon>
        <taxon>Pyroglyphidae</taxon>
        <taxon>Pyroglyphinae</taxon>
        <taxon>Euroglyphus</taxon>
    </lineage>
</organism>
<name>A0A1Y3B196_EURMA</name>
<accession>A0A1Y3B196</accession>
<reference evidence="3 4" key="1">
    <citation type="submission" date="2017-03" db="EMBL/GenBank/DDBJ databases">
        <title>Genome Survey of Euroglyphus maynei.</title>
        <authorList>
            <person name="Arlian L.G."/>
            <person name="Morgan M.S."/>
            <person name="Rider S.D."/>
        </authorList>
    </citation>
    <scope>NUCLEOTIDE SEQUENCE [LARGE SCALE GENOMIC DNA]</scope>
    <source>
        <strain evidence="3">Arlian Lab</strain>
        <tissue evidence="3">Whole body</tissue>
    </source>
</reference>
<sequence>MKCGIGTQKRIRHCSNPTPVNNGQFCPGESVQINECKILCPPIDGFWSPWSQWSICSHDCTQIRRRICNNPMPQYGGHDCFGSDFTLKNCTGNLCRKNFGK</sequence>
<evidence type="ECO:0000256" key="1">
    <source>
        <dbReference type="ARBA" id="ARBA00022737"/>
    </source>
</evidence>
<dbReference type="Pfam" id="PF00090">
    <property type="entry name" value="TSP_1"/>
    <property type="match status" value="2"/>
</dbReference>
<dbReference type="AlphaFoldDB" id="A0A1Y3B196"/>
<keyword evidence="4" id="KW-1185">Reference proteome</keyword>
<dbReference type="Proteomes" id="UP000194236">
    <property type="component" value="Unassembled WGS sequence"/>
</dbReference>
<evidence type="ECO:0000313" key="4">
    <source>
        <dbReference type="Proteomes" id="UP000194236"/>
    </source>
</evidence>
<keyword evidence="1" id="KW-0677">Repeat</keyword>
<proteinExistence type="predicted"/>